<name>A0AAP0NE65_LIQFO</name>
<gene>
    <name evidence="1" type="ORF">L1049_001396</name>
</gene>
<protein>
    <submittedName>
        <fullName evidence="1">Uncharacterized protein</fullName>
    </submittedName>
</protein>
<dbReference type="EMBL" id="JBBPBK010000015">
    <property type="protein sequence ID" value="KAK9269619.1"/>
    <property type="molecule type" value="Genomic_DNA"/>
</dbReference>
<dbReference type="Proteomes" id="UP001415857">
    <property type="component" value="Unassembled WGS sequence"/>
</dbReference>
<proteinExistence type="predicted"/>
<dbReference type="AlphaFoldDB" id="A0AAP0NE65"/>
<evidence type="ECO:0000313" key="2">
    <source>
        <dbReference type="Proteomes" id="UP001415857"/>
    </source>
</evidence>
<sequence length="164" mass="18498">MYTLQPRPHKNQSTIFVIMTRNDLSIGPPWSQPHLITLSTTIPSWDALSRESRAQNNCHVLSVPPPSSTLASFFSVWTIKFPNYPLSLRCLLATFSYHTLFKIRIVLFFLLGVFDYREIGLILSLVGVAKFRVWWIKGEVGIDCFVMGLCFSEGGGRRSIGSGN</sequence>
<accession>A0AAP0NE65</accession>
<organism evidence="1 2">
    <name type="scientific">Liquidambar formosana</name>
    <name type="common">Formosan gum</name>
    <dbReference type="NCBI Taxonomy" id="63359"/>
    <lineage>
        <taxon>Eukaryota</taxon>
        <taxon>Viridiplantae</taxon>
        <taxon>Streptophyta</taxon>
        <taxon>Embryophyta</taxon>
        <taxon>Tracheophyta</taxon>
        <taxon>Spermatophyta</taxon>
        <taxon>Magnoliopsida</taxon>
        <taxon>eudicotyledons</taxon>
        <taxon>Gunneridae</taxon>
        <taxon>Pentapetalae</taxon>
        <taxon>Saxifragales</taxon>
        <taxon>Altingiaceae</taxon>
        <taxon>Liquidambar</taxon>
    </lineage>
</organism>
<evidence type="ECO:0000313" key="1">
    <source>
        <dbReference type="EMBL" id="KAK9269619.1"/>
    </source>
</evidence>
<comment type="caution">
    <text evidence="1">The sequence shown here is derived from an EMBL/GenBank/DDBJ whole genome shotgun (WGS) entry which is preliminary data.</text>
</comment>
<reference evidence="1 2" key="1">
    <citation type="journal article" date="2024" name="Plant J.">
        <title>Genome sequences and population genomics reveal climatic adaptation and genomic divergence between two closely related sweetgum species.</title>
        <authorList>
            <person name="Xu W.Q."/>
            <person name="Ren C.Q."/>
            <person name="Zhang X.Y."/>
            <person name="Comes H.P."/>
            <person name="Liu X.H."/>
            <person name="Li Y.G."/>
            <person name="Kettle C.J."/>
            <person name="Jalonen R."/>
            <person name="Gaisberger H."/>
            <person name="Ma Y.Z."/>
            <person name="Qiu Y.X."/>
        </authorList>
    </citation>
    <scope>NUCLEOTIDE SEQUENCE [LARGE SCALE GENOMIC DNA]</scope>
    <source>
        <strain evidence="1">Hangzhou</strain>
    </source>
</reference>
<keyword evidence="2" id="KW-1185">Reference proteome</keyword>